<accession>A0A7W7Q3M2</accession>
<dbReference type="Proteomes" id="UP000520767">
    <property type="component" value="Unassembled WGS sequence"/>
</dbReference>
<evidence type="ECO:0000313" key="2">
    <source>
        <dbReference type="Proteomes" id="UP000520767"/>
    </source>
</evidence>
<keyword evidence="2" id="KW-1185">Reference proteome</keyword>
<name>A0A7W7Q3M2_9PSEU</name>
<dbReference type="AlphaFoldDB" id="A0A7W7Q3M2"/>
<sequence length="39" mass="4152">MVDGDTFDRLFAMIDGMLVSGLETGRVRAFRGATATADS</sequence>
<gene>
    <name evidence="1" type="ORF">FHR82_002296</name>
</gene>
<reference evidence="1 2" key="1">
    <citation type="submission" date="2020-08" db="EMBL/GenBank/DDBJ databases">
        <title>Genomic Encyclopedia of Type Strains, Phase III (KMG-III): the genomes of soil and plant-associated and newly described type strains.</title>
        <authorList>
            <person name="Whitman W."/>
        </authorList>
    </citation>
    <scope>NUCLEOTIDE SEQUENCE [LARGE SCALE GENOMIC DNA]</scope>
    <source>
        <strain evidence="1 2">CECT 8960</strain>
    </source>
</reference>
<dbReference type="EMBL" id="JACHJQ010000002">
    <property type="protein sequence ID" value="MBB4906079.1"/>
    <property type="molecule type" value="Genomic_DNA"/>
</dbReference>
<protein>
    <submittedName>
        <fullName evidence="1">Uncharacterized protein</fullName>
    </submittedName>
</protein>
<proteinExistence type="predicted"/>
<evidence type="ECO:0000313" key="1">
    <source>
        <dbReference type="EMBL" id="MBB4906079.1"/>
    </source>
</evidence>
<organism evidence="1 2">
    <name type="scientific">Actinophytocola algeriensis</name>
    <dbReference type="NCBI Taxonomy" id="1768010"/>
    <lineage>
        <taxon>Bacteria</taxon>
        <taxon>Bacillati</taxon>
        <taxon>Actinomycetota</taxon>
        <taxon>Actinomycetes</taxon>
        <taxon>Pseudonocardiales</taxon>
        <taxon>Pseudonocardiaceae</taxon>
    </lineage>
</organism>
<comment type="caution">
    <text evidence="1">The sequence shown here is derived from an EMBL/GenBank/DDBJ whole genome shotgun (WGS) entry which is preliminary data.</text>
</comment>